<dbReference type="AlphaFoldDB" id="F5YMW3"/>
<dbReference type="EMBL" id="CP001843">
    <property type="protein sequence ID" value="AEF84726.1"/>
    <property type="molecule type" value="Genomic_DNA"/>
</dbReference>
<accession>F5YMW3</accession>
<proteinExistence type="predicted"/>
<dbReference type="OrthoDB" id="9781505at2"/>
<dbReference type="PANTHER" id="PTHR45228">
    <property type="entry name" value="CYCLIC DI-GMP PHOSPHODIESTERASE TM_0186-RELATED"/>
    <property type="match status" value="1"/>
</dbReference>
<dbReference type="InterPro" id="IPR003607">
    <property type="entry name" value="HD/PDEase_dom"/>
</dbReference>
<feature type="domain" description="Response regulatory" evidence="2">
    <location>
        <begin position="7"/>
        <end position="122"/>
    </location>
</feature>
<reference evidence="5" key="1">
    <citation type="submission" date="2009-12" db="EMBL/GenBank/DDBJ databases">
        <title>Complete sequence of Treponema primitia strain ZAS-2.</title>
        <authorList>
            <person name="Tetu S.G."/>
            <person name="Matson E."/>
            <person name="Ren Q."/>
            <person name="Seshadri R."/>
            <person name="Elbourne L."/>
            <person name="Hassan K.A."/>
            <person name="Durkin A."/>
            <person name="Radune D."/>
            <person name="Mohamoud Y."/>
            <person name="Shay R."/>
            <person name="Jin S."/>
            <person name="Zhang X."/>
            <person name="Lucey K."/>
            <person name="Ballor N.R."/>
            <person name="Ottesen E."/>
            <person name="Rosenthal R."/>
            <person name="Allen A."/>
            <person name="Leadbetter J.R."/>
            <person name="Paulsen I.T."/>
        </authorList>
    </citation>
    <scope>NUCLEOTIDE SEQUENCE [LARGE SCALE GENOMIC DNA]</scope>
    <source>
        <strain evidence="5">ATCC BAA-887 / DSM 12427 / ZAS-2</strain>
    </source>
</reference>
<dbReference type="PANTHER" id="PTHR45228:SF5">
    <property type="entry name" value="CYCLIC DI-GMP PHOSPHODIESTERASE VC_1348-RELATED"/>
    <property type="match status" value="1"/>
</dbReference>
<reference evidence="4 5" key="2">
    <citation type="journal article" date="2011" name="ISME J.">
        <title>RNA-seq reveals cooperative metabolic interactions between two termite-gut spirochete species in co-culture.</title>
        <authorList>
            <person name="Rosenthal A.Z."/>
            <person name="Matson E.G."/>
            <person name="Eldar A."/>
            <person name="Leadbetter J.R."/>
        </authorList>
    </citation>
    <scope>NUCLEOTIDE SEQUENCE [LARGE SCALE GENOMIC DNA]</scope>
    <source>
        <strain evidence="5">ATCC BAA-887 / DSM 12427 / ZAS-2</strain>
    </source>
</reference>
<dbReference type="SUPFAM" id="SSF109604">
    <property type="entry name" value="HD-domain/PDEase-like"/>
    <property type="match status" value="1"/>
</dbReference>
<dbReference type="PROSITE" id="PS50110">
    <property type="entry name" value="RESPONSE_REGULATORY"/>
    <property type="match status" value="1"/>
</dbReference>
<dbReference type="GO" id="GO:0000160">
    <property type="term" value="P:phosphorelay signal transduction system"/>
    <property type="evidence" value="ECO:0007669"/>
    <property type="project" value="InterPro"/>
</dbReference>
<dbReference type="InterPro" id="IPR011006">
    <property type="entry name" value="CheY-like_superfamily"/>
</dbReference>
<dbReference type="SMART" id="SM00448">
    <property type="entry name" value="REC"/>
    <property type="match status" value="1"/>
</dbReference>
<dbReference type="KEGG" id="tpi:TREPR_1704"/>
<dbReference type="Gene3D" id="3.40.50.2300">
    <property type="match status" value="1"/>
</dbReference>
<evidence type="ECO:0000256" key="1">
    <source>
        <dbReference type="PROSITE-ProRule" id="PRU00169"/>
    </source>
</evidence>
<protein>
    <submittedName>
        <fullName evidence="4">Response regulator receiver modulated metal dependent phosphohydrolase</fullName>
    </submittedName>
</protein>
<keyword evidence="5" id="KW-1185">Reference proteome</keyword>
<dbReference type="GO" id="GO:0016787">
    <property type="term" value="F:hydrolase activity"/>
    <property type="evidence" value="ECO:0007669"/>
    <property type="project" value="UniProtKB-KW"/>
</dbReference>
<dbReference type="Pfam" id="PF00072">
    <property type="entry name" value="Response_reg"/>
    <property type="match status" value="1"/>
</dbReference>
<gene>
    <name evidence="4" type="ordered locus">TREPR_1704</name>
</gene>
<sequence length="365" mass="41132">MENIRKKIVLVDDNITTLTLGSFTLGEKYDIFTVPSGEKLFMLLKRVFPDLILLDIDMPGMDGYEVIKRLKADTITTDIPVIFLTGKNDTGSELEGLTLGAIDYISKPLSPPLLLKRIELHLLVESQKKELLFYNSSLTKTVLDMQNSVLKTVADLVESRDEITGGHVERTRMYLEILLDALIAQKIHLEEIQSWDRDFLLQSSQLHDLGKIHIKDDILLKPGKLTDDEFNTMKNHTLFGVKIIDEIERHTPENSFLEHAKIFAGTHHEKWDGTGYPYGLLGENIPLQGRLMAIADVYDALISTRPYKAPLTHEEAANIIMKGTGTHFDPVLTELFAGVSGEFSEISQSWKKEGRPEIADYTAVV</sequence>
<dbReference type="InterPro" id="IPR037522">
    <property type="entry name" value="HD_GYP_dom"/>
</dbReference>
<evidence type="ECO:0000313" key="4">
    <source>
        <dbReference type="EMBL" id="AEF84726.1"/>
    </source>
</evidence>
<dbReference type="SUPFAM" id="SSF52172">
    <property type="entry name" value="CheY-like"/>
    <property type="match status" value="1"/>
</dbReference>
<dbReference type="Gene3D" id="1.10.3210.10">
    <property type="entry name" value="Hypothetical protein af1432"/>
    <property type="match status" value="1"/>
</dbReference>
<feature type="domain" description="HD-GYP" evidence="3">
    <location>
        <begin position="142"/>
        <end position="352"/>
    </location>
</feature>
<dbReference type="Pfam" id="PF13487">
    <property type="entry name" value="HD_5"/>
    <property type="match status" value="1"/>
</dbReference>
<feature type="modified residue" description="4-aspartylphosphate" evidence="1">
    <location>
        <position position="55"/>
    </location>
</feature>
<keyword evidence="1" id="KW-0597">Phosphoprotein</keyword>
<dbReference type="Proteomes" id="UP000009223">
    <property type="component" value="Chromosome"/>
</dbReference>
<organism evidence="4 5">
    <name type="scientific">Treponema primitia (strain ATCC BAA-887 / DSM 12427 / ZAS-2)</name>
    <dbReference type="NCBI Taxonomy" id="545694"/>
    <lineage>
        <taxon>Bacteria</taxon>
        <taxon>Pseudomonadati</taxon>
        <taxon>Spirochaetota</taxon>
        <taxon>Spirochaetia</taxon>
        <taxon>Spirochaetales</taxon>
        <taxon>Treponemataceae</taxon>
        <taxon>Treponema</taxon>
    </lineage>
</organism>
<dbReference type="InterPro" id="IPR052020">
    <property type="entry name" value="Cyclic_di-GMP/3'3'-cGAMP_PDE"/>
</dbReference>
<dbReference type="RefSeq" id="WP_015708420.1">
    <property type="nucleotide sequence ID" value="NC_015578.1"/>
</dbReference>
<dbReference type="HOGENOM" id="CLU_000445_92_10_12"/>
<evidence type="ECO:0000259" key="3">
    <source>
        <dbReference type="PROSITE" id="PS51832"/>
    </source>
</evidence>
<dbReference type="STRING" id="545694.TREPR_1704"/>
<dbReference type="PROSITE" id="PS51832">
    <property type="entry name" value="HD_GYP"/>
    <property type="match status" value="1"/>
</dbReference>
<evidence type="ECO:0000313" key="5">
    <source>
        <dbReference type="Proteomes" id="UP000009223"/>
    </source>
</evidence>
<evidence type="ECO:0000259" key="2">
    <source>
        <dbReference type="PROSITE" id="PS50110"/>
    </source>
</evidence>
<dbReference type="eggNOG" id="COG3437">
    <property type="taxonomic scope" value="Bacteria"/>
</dbReference>
<name>F5YMW3_TREPZ</name>
<keyword evidence="4" id="KW-0378">Hydrolase</keyword>
<dbReference type="CDD" id="cd00077">
    <property type="entry name" value="HDc"/>
    <property type="match status" value="1"/>
</dbReference>
<dbReference type="InterPro" id="IPR001789">
    <property type="entry name" value="Sig_transdc_resp-reg_receiver"/>
</dbReference>